<organism evidence="1 2">
    <name type="scientific">Phytophthora megakarya</name>
    <dbReference type="NCBI Taxonomy" id="4795"/>
    <lineage>
        <taxon>Eukaryota</taxon>
        <taxon>Sar</taxon>
        <taxon>Stramenopiles</taxon>
        <taxon>Oomycota</taxon>
        <taxon>Peronosporomycetes</taxon>
        <taxon>Peronosporales</taxon>
        <taxon>Peronosporaceae</taxon>
        <taxon>Phytophthora</taxon>
    </lineage>
</organism>
<dbReference type="OrthoDB" id="126951at2759"/>
<evidence type="ECO:0000313" key="1">
    <source>
        <dbReference type="EMBL" id="OWZ03052.1"/>
    </source>
</evidence>
<proteinExistence type="predicted"/>
<protein>
    <submittedName>
        <fullName evidence="1">Uncharacterized protein</fullName>
    </submittedName>
</protein>
<feature type="non-terminal residue" evidence="1">
    <location>
        <position position="1"/>
    </location>
</feature>
<comment type="caution">
    <text evidence="1">The sequence shown here is derived from an EMBL/GenBank/DDBJ whole genome shotgun (WGS) entry which is preliminary data.</text>
</comment>
<dbReference type="Proteomes" id="UP000198211">
    <property type="component" value="Unassembled WGS sequence"/>
</dbReference>
<keyword evidence="2" id="KW-1185">Reference proteome</keyword>
<sequence>NHVLLSTPPFRDLELLQYLQQKVVCRRWSPGDVVRASGVSPHLGVIVNMENRLDKVDNNI</sequence>
<name>A0A225VCI6_9STRA</name>
<accession>A0A225VCI6</accession>
<dbReference type="AlphaFoldDB" id="A0A225VCI6"/>
<gene>
    <name evidence="1" type="ORF">PHMEG_00025286</name>
</gene>
<dbReference type="EMBL" id="NBNE01005759">
    <property type="protein sequence ID" value="OWZ03052.1"/>
    <property type="molecule type" value="Genomic_DNA"/>
</dbReference>
<evidence type="ECO:0000313" key="2">
    <source>
        <dbReference type="Proteomes" id="UP000198211"/>
    </source>
</evidence>
<reference evidence="2" key="1">
    <citation type="submission" date="2017-03" db="EMBL/GenBank/DDBJ databases">
        <title>Phytopthora megakarya and P. palmivora, two closely related causual agents of cacao black pod achieved similar genome size and gene model numbers by different mechanisms.</title>
        <authorList>
            <person name="Ali S."/>
            <person name="Shao J."/>
            <person name="Larry D.J."/>
            <person name="Kronmiller B."/>
            <person name="Shen D."/>
            <person name="Strem M.D."/>
            <person name="Melnick R.L."/>
            <person name="Guiltinan M.J."/>
            <person name="Tyler B.M."/>
            <person name="Meinhardt L.W."/>
            <person name="Bailey B.A."/>
        </authorList>
    </citation>
    <scope>NUCLEOTIDE SEQUENCE [LARGE SCALE GENOMIC DNA]</scope>
    <source>
        <strain evidence="2">zdho120</strain>
    </source>
</reference>